<dbReference type="InterPro" id="IPR036640">
    <property type="entry name" value="ABC1_TM_sf"/>
</dbReference>
<evidence type="ECO:0000256" key="6">
    <source>
        <dbReference type="ARBA" id="ARBA00022927"/>
    </source>
</evidence>
<comment type="caution">
    <text evidence="14">The sequence shown here is derived from an EMBL/GenBank/DDBJ whole genome shotgun (WGS) entry which is preliminary data.</text>
</comment>
<dbReference type="PROSITE" id="PS50929">
    <property type="entry name" value="ABC_TM1F"/>
    <property type="match status" value="1"/>
</dbReference>
<feature type="domain" description="ABC transmembrane type-1" evidence="12">
    <location>
        <begin position="284"/>
        <end position="433"/>
    </location>
</feature>
<evidence type="ECO:0000256" key="2">
    <source>
        <dbReference type="ARBA" id="ARBA00022692"/>
    </source>
</evidence>
<dbReference type="Pfam" id="PF00005">
    <property type="entry name" value="ABC_tran"/>
    <property type="match status" value="1"/>
</dbReference>
<evidence type="ECO:0000256" key="10">
    <source>
        <dbReference type="SAM" id="Phobius"/>
    </source>
</evidence>
<dbReference type="GO" id="GO:0043213">
    <property type="term" value="P:bacteriocin transport"/>
    <property type="evidence" value="ECO:0007669"/>
    <property type="project" value="UniProtKB-KW"/>
</dbReference>
<evidence type="ECO:0000256" key="3">
    <source>
        <dbReference type="ARBA" id="ARBA00022741"/>
    </source>
</evidence>
<dbReference type="SUPFAM" id="SSF52540">
    <property type="entry name" value="P-loop containing nucleoside triphosphate hydrolases"/>
    <property type="match status" value="1"/>
</dbReference>
<evidence type="ECO:0000256" key="7">
    <source>
        <dbReference type="ARBA" id="ARBA00022989"/>
    </source>
</evidence>
<dbReference type="GO" id="GO:0016887">
    <property type="term" value="F:ATP hydrolysis activity"/>
    <property type="evidence" value="ECO:0007669"/>
    <property type="project" value="InterPro"/>
</dbReference>
<dbReference type="SUPFAM" id="SSF90123">
    <property type="entry name" value="ABC transporter transmembrane region"/>
    <property type="match status" value="1"/>
</dbReference>
<dbReference type="GO" id="GO:0006508">
    <property type="term" value="P:proteolysis"/>
    <property type="evidence" value="ECO:0007669"/>
    <property type="project" value="InterPro"/>
</dbReference>
<organism evidence="14 15">
    <name type="scientific">Streptococcus parauberis NCFD 2020</name>
    <dbReference type="NCBI Taxonomy" id="873447"/>
    <lineage>
        <taxon>Bacteria</taxon>
        <taxon>Bacillati</taxon>
        <taxon>Bacillota</taxon>
        <taxon>Bacilli</taxon>
        <taxon>Lactobacillales</taxon>
        <taxon>Streptococcaceae</taxon>
        <taxon>Streptococcus</taxon>
    </lineage>
</organism>
<keyword evidence="5 14" id="KW-0067">ATP-binding</keyword>
<dbReference type="GO" id="GO:0015031">
    <property type="term" value="P:protein transport"/>
    <property type="evidence" value="ECO:0007669"/>
    <property type="project" value="UniProtKB-KW"/>
</dbReference>
<evidence type="ECO:0000256" key="9">
    <source>
        <dbReference type="ARBA" id="ARBA00043264"/>
    </source>
</evidence>
<comment type="subcellular location">
    <subcellularLocation>
        <location evidence="1">Cell membrane</location>
        <topology evidence="1">Multi-pass membrane protein</topology>
    </subcellularLocation>
</comment>
<dbReference type="Proteomes" id="UP000003732">
    <property type="component" value="Unassembled WGS sequence"/>
</dbReference>
<dbReference type="InterPro" id="IPR011527">
    <property type="entry name" value="ABC1_TM_dom"/>
</dbReference>
<name>F1Z009_9STRE</name>
<dbReference type="PANTHER" id="PTHR24221">
    <property type="entry name" value="ATP-BINDING CASSETTE SUB-FAMILY B"/>
    <property type="match status" value="1"/>
</dbReference>
<dbReference type="GO" id="GO:0140359">
    <property type="term" value="F:ABC-type transporter activity"/>
    <property type="evidence" value="ECO:0007669"/>
    <property type="project" value="InterPro"/>
</dbReference>
<evidence type="ECO:0000256" key="1">
    <source>
        <dbReference type="ARBA" id="ARBA00004651"/>
    </source>
</evidence>
<dbReference type="SMART" id="SM00382">
    <property type="entry name" value="AAA"/>
    <property type="match status" value="1"/>
</dbReference>
<dbReference type="InterPro" id="IPR003439">
    <property type="entry name" value="ABC_transporter-like_ATP-bd"/>
</dbReference>
<keyword evidence="4" id="KW-0788">Thiol protease</keyword>
<dbReference type="InterPro" id="IPR003593">
    <property type="entry name" value="AAA+_ATPase"/>
</dbReference>
<dbReference type="eggNOG" id="COG2274">
    <property type="taxonomic scope" value="Bacteria"/>
</dbReference>
<evidence type="ECO:0000259" key="13">
    <source>
        <dbReference type="PROSITE" id="PS50990"/>
    </source>
</evidence>
<feature type="transmembrane region" description="Helical" evidence="10">
    <location>
        <begin position="204"/>
        <end position="220"/>
    </location>
</feature>
<dbReference type="PANTHER" id="PTHR24221:SF654">
    <property type="entry name" value="ATP-BINDING CASSETTE SUB-FAMILY B MEMBER 6"/>
    <property type="match status" value="1"/>
</dbReference>
<keyword evidence="9" id="KW-0080">Bacteriocin transport</keyword>
<dbReference type="GO" id="GO:0034040">
    <property type="term" value="F:ATPase-coupled lipid transmembrane transporter activity"/>
    <property type="evidence" value="ECO:0007669"/>
    <property type="project" value="TreeGrafter"/>
</dbReference>
<dbReference type="InterPro" id="IPR027417">
    <property type="entry name" value="P-loop_NTPase"/>
</dbReference>
<dbReference type="Gene3D" id="3.90.70.10">
    <property type="entry name" value="Cysteine proteinases"/>
    <property type="match status" value="1"/>
</dbReference>
<dbReference type="RefSeq" id="WP_003102991.1">
    <property type="nucleotide sequence ID" value="NZ_AEUT02000001.1"/>
</dbReference>
<dbReference type="GeneID" id="61421419"/>
<keyword evidence="6" id="KW-0653">Protein transport</keyword>
<keyword evidence="6" id="KW-0813">Transport</keyword>
<keyword evidence="4" id="KW-0645">Protease</keyword>
<dbReference type="HOGENOM" id="CLU_395735_0_0_9"/>
<keyword evidence="3" id="KW-0547">Nucleotide-binding</keyword>
<dbReference type="CDD" id="cd00267">
    <property type="entry name" value="ABC_ATPase"/>
    <property type="match status" value="1"/>
</dbReference>
<dbReference type="GO" id="GO:0005524">
    <property type="term" value="F:ATP binding"/>
    <property type="evidence" value="ECO:0007669"/>
    <property type="project" value="UniProtKB-KW"/>
</dbReference>
<reference evidence="14 15" key="1">
    <citation type="submission" date="2011-02" db="EMBL/GenBank/DDBJ databases">
        <authorList>
            <person name="Stanhope M.J."/>
            <person name="Durkin A.S."/>
            <person name="Hostetler J."/>
            <person name="Kim M."/>
            <person name="Radune D."/>
            <person name="Singh I."/>
            <person name="Town C.D."/>
        </authorList>
    </citation>
    <scope>NUCLEOTIDE SEQUENCE [LARGE SCALE GENOMIC DNA]</scope>
    <source>
        <strain evidence="14 15">NCFD 2020</strain>
    </source>
</reference>
<dbReference type="Pfam" id="PF03412">
    <property type="entry name" value="Peptidase_C39"/>
    <property type="match status" value="1"/>
</dbReference>
<dbReference type="Gene3D" id="3.40.50.300">
    <property type="entry name" value="P-loop containing nucleotide triphosphate hydrolases"/>
    <property type="match status" value="1"/>
</dbReference>
<dbReference type="PROSITE" id="PS50893">
    <property type="entry name" value="ABC_TRANSPORTER_2"/>
    <property type="match status" value="1"/>
</dbReference>
<feature type="transmembrane region" description="Helical" evidence="10">
    <location>
        <begin position="168"/>
        <end position="192"/>
    </location>
</feature>
<feature type="transmembrane region" description="Helical" evidence="10">
    <location>
        <begin position="419"/>
        <end position="440"/>
    </location>
</feature>
<proteinExistence type="predicted"/>
<dbReference type="EMBL" id="AEUT02000001">
    <property type="protein sequence ID" value="EGE53375.1"/>
    <property type="molecule type" value="Genomic_DNA"/>
</dbReference>
<protein>
    <submittedName>
        <fullName evidence="14">ABC transporter, ATP-binding protein</fullName>
    </submittedName>
</protein>
<feature type="transmembrane region" description="Helical" evidence="10">
    <location>
        <begin position="385"/>
        <end position="407"/>
    </location>
</feature>
<feature type="domain" description="Peptidase C39" evidence="13">
    <location>
        <begin position="8"/>
        <end position="131"/>
    </location>
</feature>
<evidence type="ECO:0000259" key="12">
    <source>
        <dbReference type="PROSITE" id="PS50929"/>
    </source>
</evidence>
<feature type="domain" description="ABC transporter" evidence="11">
    <location>
        <begin position="475"/>
        <end position="676"/>
    </location>
</feature>
<dbReference type="PROSITE" id="PS50990">
    <property type="entry name" value="PEPTIDASE_C39"/>
    <property type="match status" value="1"/>
</dbReference>
<dbReference type="InterPro" id="IPR039421">
    <property type="entry name" value="Type_1_exporter"/>
</dbReference>
<evidence type="ECO:0000256" key="8">
    <source>
        <dbReference type="ARBA" id="ARBA00023136"/>
    </source>
</evidence>
<keyword evidence="2 10" id="KW-0812">Transmembrane</keyword>
<sequence>MTIEHHKQVSLLDCGLACTKTLLSFFEISSENINESFNVKSTQGMSLLDIENVLKKYNISSNSYKIDDIKSLRQIERPFIAVVERNSLPHYIVIINITENKLTISDPAFSKISTKKIDEFNDEFLGIILIPELAKECLESLNTYEAKEDVSSELYCSFISNLKTQQKFLLVCTGISRIILPMVIALFLQYILTHVFLEETQLKVLTTLVILFVMFIYYVITKTDTKLKTIIENDFLQKTIEKYYCERLYNYENSKNYDFVMGYFWNLLTSASGVIHKFYLSIYLFMLMIIILCLLSLNLSLAILTICSLVVLFFYNYKKLSKIEENQRKYVIASSNFTYLVESSIDGLYDISANKKEESFKKEFIEKIKSLLTVKLEAAELSNCIFTSISIYIIGLATCILIFSNFYRFETSYVDNSNIILLISLLTTILQPILTTWLSYSRSRFSLEYISMKDKGNFISSMDIYSLGITEIESIKIEGLSMQYLDKTIFNDININLEKGSLYVITGDNGSGKSTFLKILQGFITPTKGKIIINNSEYKTLKHTNICDYIGIYSNEFRLFAGSIDKNINFDLFNLSSGINYKENKFIGLPLSYQIDSQGKNVSLGQKQRTLILRSLSDESKDIFLLDEPTSNLDKSSKQQLKEMIARLLKKKKIICIVTHDEEFIELATNIIHLNK</sequence>
<keyword evidence="7 10" id="KW-1133">Transmembrane helix</keyword>
<dbReference type="GO" id="GO:0005886">
    <property type="term" value="C:plasma membrane"/>
    <property type="evidence" value="ECO:0007669"/>
    <property type="project" value="UniProtKB-SubCell"/>
</dbReference>
<gene>
    <name evidence="14" type="ORF">SPB_1811</name>
</gene>
<evidence type="ECO:0000313" key="15">
    <source>
        <dbReference type="Proteomes" id="UP000003732"/>
    </source>
</evidence>
<dbReference type="GO" id="GO:0008234">
    <property type="term" value="F:cysteine-type peptidase activity"/>
    <property type="evidence" value="ECO:0007669"/>
    <property type="project" value="UniProtKB-KW"/>
</dbReference>
<dbReference type="AlphaFoldDB" id="F1Z009"/>
<evidence type="ECO:0000259" key="11">
    <source>
        <dbReference type="PROSITE" id="PS50893"/>
    </source>
</evidence>
<keyword evidence="8 10" id="KW-0472">Membrane</keyword>
<dbReference type="Gene3D" id="1.20.1560.10">
    <property type="entry name" value="ABC transporter type 1, transmembrane domain"/>
    <property type="match status" value="1"/>
</dbReference>
<accession>F1Z009</accession>
<dbReference type="InterPro" id="IPR005074">
    <property type="entry name" value="Peptidase_C39"/>
</dbReference>
<feature type="transmembrane region" description="Helical" evidence="10">
    <location>
        <begin position="282"/>
        <end position="315"/>
    </location>
</feature>
<keyword evidence="4" id="KW-0378">Hydrolase</keyword>
<evidence type="ECO:0000313" key="14">
    <source>
        <dbReference type="EMBL" id="EGE53375.1"/>
    </source>
</evidence>
<evidence type="ECO:0000256" key="4">
    <source>
        <dbReference type="ARBA" id="ARBA00022807"/>
    </source>
</evidence>
<evidence type="ECO:0000256" key="5">
    <source>
        <dbReference type="ARBA" id="ARBA00022840"/>
    </source>
</evidence>